<dbReference type="CDD" id="cd13131">
    <property type="entry name" value="MATE_NorM_like"/>
    <property type="match status" value="1"/>
</dbReference>
<feature type="transmembrane region" description="Helical" evidence="2">
    <location>
        <begin position="328"/>
        <end position="353"/>
    </location>
</feature>
<dbReference type="GO" id="GO:0005886">
    <property type="term" value="C:plasma membrane"/>
    <property type="evidence" value="ECO:0007669"/>
    <property type="project" value="TreeGrafter"/>
</dbReference>
<feature type="transmembrane region" description="Helical" evidence="2">
    <location>
        <begin position="432"/>
        <end position="455"/>
    </location>
</feature>
<evidence type="ECO:0000313" key="3">
    <source>
        <dbReference type="EMBL" id="PPQ34105.1"/>
    </source>
</evidence>
<feature type="transmembrane region" description="Helical" evidence="2">
    <location>
        <begin position="213"/>
        <end position="230"/>
    </location>
</feature>
<dbReference type="Pfam" id="PF01554">
    <property type="entry name" value="MatE"/>
    <property type="match status" value="2"/>
</dbReference>
<feature type="transmembrane region" description="Helical" evidence="2">
    <location>
        <begin position="405"/>
        <end position="426"/>
    </location>
</feature>
<reference evidence="3 4" key="1">
    <citation type="journal article" date="2018" name="Arch. Microbiol.">
        <title>New insights into the metabolic potential of the phototrophic purple bacterium Rhodopila globiformis DSM 161(T) from its draft genome sequence and evidence for a vanadium-dependent nitrogenase.</title>
        <authorList>
            <person name="Imhoff J.F."/>
            <person name="Rahn T."/>
            <person name="Kunzel S."/>
            <person name="Neulinger S.C."/>
        </authorList>
    </citation>
    <scope>NUCLEOTIDE SEQUENCE [LARGE SCALE GENOMIC DNA]</scope>
    <source>
        <strain evidence="3 4">DSM 161</strain>
    </source>
</reference>
<comment type="caution">
    <text evidence="3">The sequence shown here is derived from an EMBL/GenBank/DDBJ whole genome shotgun (WGS) entry which is preliminary data.</text>
</comment>
<keyword evidence="2" id="KW-0472">Membrane</keyword>
<dbReference type="PANTHER" id="PTHR43298">
    <property type="entry name" value="MULTIDRUG RESISTANCE PROTEIN NORM-RELATED"/>
    <property type="match status" value="1"/>
</dbReference>
<feature type="transmembrane region" description="Helical" evidence="2">
    <location>
        <begin position="284"/>
        <end position="307"/>
    </location>
</feature>
<sequence>MLGRTPTMPAGTPSWVGELRAILALSWPLALGNLAQVAMGTTDVMMMGWLSADTLAAGALGANLYFIAFIFGAGLLNAATPMMARTLGRDHNAVAPVRGIVHLALLSAAVIAVPFWIALWWSEPLLLAMGQNPALAALAGAYVHTMQWALLPAWGFIVLRSFISALEQPVWSLIIGLGAIVFNAAANWCLMLGHCGCHALGISGSGLATSLSSLLMVSSLGIVASVARPFRCFRLFSAGFRVDRARLREFWRLGLPMAATLSFEVTMFNAAVFLMGLIGAASLAVHSIAIQLASLTFMVPLGIGQAATVRVGRALGRRDREAIHRAGWTALGLAIVFMAAMALIMVAAPRLLISAFLNTNEPANAVVVGHAASFLMLAAAFQIADGAQTVGAGILRGLHDTRMPMLFALLGYWAIGLPLSASLAFAVGLGGIGIWIGLATGLAIVAVLMIGRWFCRETLGLLSKGA</sequence>
<dbReference type="AlphaFoldDB" id="A0A2S6NHI0"/>
<feature type="transmembrane region" description="Helical" evidence="2">
    <location>
        <begin position="56"/>
        <end position="79"/>
    </location>
</feature>
<evidence type="ECO:0000256" key="1">
    <source>
        <dbReference type="ARBA" id="ARBA00022448"/>
    </source>
</evidence>
<dbReference type="InterPro" id="IPR002528">
    <property type="entry name" value="MATE_fam"/>
</dbReference>
<evidence type="ECO:0000313" key="4">
    <source>
        <dbReference type="Proteomes" id="UP000239724"/>
    </source>
</evidence>
<organism evidence="3 4">
    <name type="scientific">Rhodopila globiformis</name>
    <name type="common">Rhodopseudomonas globiformis</name>
    <dbReference type="NCBI Taxonomy" id="1071"/>
    <lineage>
        <taxon>Bacteria</taxon>
        <taxon>Pseudomonadati</taxon>
        <taxon>Pseudomonadota</taxon>
        <taxon>Alphaproteobacteria</taxon>
        <taxon>Acetobacterales</taxon>
        <taxon>Acetobacteraceae</taxon>
        <taxon>Rhodopila</taxon>
    </lineage>
</organism>
<keyword evidence="2" id="KW-0812">Transmembrane</keyword>
<proteinExistence type="predicted"/>
<dbReference type="EMBL" id="NHRY01000129">
    <property type="protein sequence ID" value="PPQ34105.1"/>
    <property type="molecule type" value="Genomic_DNA"/>
</dbReference>
<feature type="transmembrane region" description="Helical" evidence="2">
    <location>
        <begin position="171"/>
        <end position="193"/>
    </location>
</feature>
<gene>
    <name evidence="3" type="ORF">CCS01_12465</name>
</gene>
<dbReference type="OrthoDB" id="9780160at2"/>
<feature type="transmembrane region" description="Helical" evidence="2">
    <location>
        <begin position="250"/>
        <end position="278"/>
    </location>
</feature>
<feature type="transmembrane region" description="Helical" evidence="2">
    <location>
        <begin position="100"/>
        <end position="122"/>
    </location>
</feature>
<accession>A0A2S6NHI0</accession>
<dbReference type="GO" id="GO:0042910">
    <property type="term" value="F:xenobiotic transmembrane transporter activity"/>
    <property type="evidence" value="ECO:0007669"/>
    <property type="project" value="InterPro"/>
</dbReference>
<dbReference type="NCBIfam" id="TIGR00797">
    <property type="entry name" value="matE"/>
    <property type="match status" value="1"/>
</dbReference>
<evidence type="ECO:0000256" key="2">
    <source>
        <dbReference type="SAM" id="Phobius"/>
    </source>
</evidence>
<keyword evidence="4" id="KW-1185">Reference proteome</keyword>
<feature type="transmembrane region" description="Helical" evidence="2">
    <location>
        <begin position="365"/>
        <end position="384"/>
    </location>
</feature>
<dbReference type="Proteomes" id="UP000239724">
    <property type="component" value="Unassembled WGS sequence"/>
</dbReference>
<protein>
    <submittedName>
        <fullName evidence="3">MATE family efflux transporter</fullName>
    </submittedName>
</protein>
<keyword evidence="2" id="KW-1133">Transmembrane helix</keyword>
<name>A0A2S6NHI0_RHOGL</name>
<keyword evidence="1" id="KW-0813">Transport</keyword>
<dbReference type="InterPro" id="IPR050222">
    <property type="entry name" value="MATE_MdtK"/>
</dbReference>
<dbReference type="GO" id="GO:0015297">
    <property type="term" value="F:antiporter activity"/>
    <property type="evidence" value="ECO:0007669"/>
    <property type="project" value="InterPro"/>
</dbReference>
<dbReference type="PANTHER" id="PTHR43298:SF2">
    <property type="entry name" value="FMN_FAD EXPORTER YEEO-RELATED"/>
    <property type="match status" value="1"/>
</dbReference>
<feature type="transmembrane region" description="Helical" evidence="2">
    <location>
        <begin position="134"/>
        <end position="159"/>
    </location>
</feature>